<comment type="caution">
    <text evidence="1">The sequence shown here is derived from an EMBL/GenBank/DDBJ whole genome shotgun (WGS) entry which is preliminary data.</text>
</comment>
<evidence type="ECO:0000313" key="1">
    <source>
        <dbReference type="EMBL" id="KAJ8112113.1"/>
    </source>
</evidence>
<dbReference type="EMBL" id="JAPHNI010000350">
    <property type="protein sequence ID" value="KAJ8112113.1"/>
    <property type="molecule type" value="Genomic_DNA"/>
</dbReference>
<protein>
    <submittedName>
        <fullName evidence="1">Uncharacterized protein</fullName>
    </submittedName>
</protein>
<evidence type="ECO:0000313" key="2">
    <source>
        <dbReference type="Proteomes" id="UP001153331"/>
    </source>
</evidence>
<gene>
    <name evidence="1" type="ORF">OPT61_g5444</name>
</gene>
<proteinExistence type="predicted"/>
<sequence>MEAAGAIVGFVAMPLALFQSCVTAFELLKAAQHIGADGDLFSTKLQWEQYQLLQWGHRIGLDSSSPVEADVNWDFAGRILQQLECLLTSAEKLKEKYSLDVEEEDCLDIKGDSDWQTKPVGIGQWIASMRPDMVTLKSHAIKKNNRALKRLRWAVMGRDQAVAIISDIADLVAKLNRLLDSVEREKQKRMDNILLRDILSRSSTASEVEQIQQILESGPSSNDNVLQAAATLKQIRLIIGADTRDDEVKTGKPQQVSNQMPVIRKLKPRKLTPYVPEKPLSYEGMELARYEGHPVLVEWKSIPNSTWEDILPQVKRLAAMLASPAGKDCQALLCVGTLPWKERELCALVYTMPGDAAQGIWSVKTMSELVAEQAQLSLGRRFEIATVMAQAVLQLHTAGWLHKSLRTNNIIFLAPEHAKSADFLQRSPYLIGFEYARSDTATAAAFTQLPDTEPINDLYRHPQARGVRRESYRKQFDVYALGCILLEIGMWKALPKIVAEFLDAGLLKGIQAVIDDNMGYDVPSLLDIGQQEELLQQLRHSAGDAYAGAYIEAVLMEWDGQSGSDVSLDAHHAVLSHLQQCKC</sequence>
<organism evidence="1 2">
    <name type="scientific">Boeremia exigua</name>
    <dbReference type="NCBI Taxonomy" id="749465"/>
    <lineage>
        <taxon>Eukaryota</taxon>
        <taxon>Fungi</taxon>
        <taxon>Dikarya</taxon>
        <taxon>Ascomycota</taxon>
        <taxon>Pezizomycotina</taxon>
        <taxon>Dothideomycetes</taxon>
        <taxon>Pleosporomycetidae</taxon>
        <taxon>Pleosporales</taxon>
        <taxon>Pleosporineae</taxon>
        <taxon>Didymellaceae</taxon>
        <taxon>Boeremia</taxon>
    </lineage>
</organism>
<name>A0ACC2IA81_9PLEO</name>
<accession>A0ACC2IA81</accession>
<keyword evidence="2" id="KW-1185">Reference proteome</keyword>
<reference evidence="1" key="1">
    <citation type="submission" date="2022-11" db="EMBL/GenBank/DDBJ databases">
        <title>Genome Sequence of Boeremia exigua.</title>
        <authorList>
            <person name="Buettner E."/>
        </authorList>
    </citation>
    <scope>NUCLEOTIDE SEQUENCE</scope>
    <source>
        <strain evidence="1">CU02</strain>
    </source>
</reference>
<dbReference type="Proteomes" id="UP001153331">
    <property type="component" value="Unassembled WGS sequence"/>
</dbReference>